<sequence>MALVNRPAAAELKELLEASYNLPNATCDLGRVRLGLPELQHVVKTRTPAGAKIDAKAHYLLAGSGFNAEQVHSEIGMLRFSVEQDQSRPTGSATRGVEGYLSSKKTDNVFASIDSLVQSSAHDFDYFVAQKLALDWRGLKQQIQTMLGLASNAQGAPASQSIQNSDTSAFPAASDMTLAAINWGRRRVGRFLLGEASTEIPDASAVQRAHDFAAVVTEINDAWQLNKPFNVARRFCEVSAAYELANCPQLNDTWKAIELLAGPQPNLRQFSKQYLSTRPTDQTRMRQLITFKSKEYLEQQYRAYIEGEIDSHRHEANLGGVPSSYNKVKAFVALKFFRNGQWDSRIETINKTPIWAQLYYLVRAGYLKEASQLVLERNDIFESVESTFAAYFTAYFQSPDHMLSEHYREMIHLEYAQLFRPGAVFDPFKQALYKIIGRCELQRSSLPQVAVTTEDWMWLQLALVREAVSGTELRNDRYDLTDLQRVVLETGPEHFEPTGLNPGKYFGLQILIGLYENAVEFLYKSHELYAIHYAIALAAYGLLRPDDTPDMPANDSAVATNADIKTFDFAGAVGRYTRIMRSSEPESAVNYLVLIALSADHNPAQLTLCHEALQELVLETRKFPELIGDSQDGGPQGAIDARRELIGLAAKKKYLHVIAHGSAIKADGDGRVLDAILLYHLSECDEKVLEMVNHALGQTLASAELGQPLSSTPGDPLISGFSSNSDPVQLARNLLRIQQQNLSLRPDTTVTTSSRRQTTQTLLLIAEAIDLLAEKRYNECLERLSESGIVILSASIAEVREHALQFNRYDESVARNIPNVLVIAMECCVALIQSLQTSNNPASAYIIAQHKRWAANCMIYAGLLQYRMPRQVYTRLTQLELNLSR</sequence>
<gene>
    <name evidence="5" type="ORF">B9G98_03426</name>
</gene>
<dbReference type="PANTHER" id="PTHR11225">
    <property type="entry name" value="NUCLEAR PORE COMPLEX PROTEIN NUP93 NUCLEOPORIN NUP93 DEAD EYE PROTEIN"/>
    <property type="match status" value="1"/>
</dbReference>
<keyword evidence="3 4" id="KW-0539">Nucleus</keyword>
<evidence type="ECO:0000313" key="5">
    <source>
        <dbReference type="EMBL" id="PRT55806.1"/>
    </source>
</evidence>
<keyword evidence="6" id="KW-1185">Reference proteome</keyword>
<dbReference type="Pfam" id="PF04097">
    <property type="entry name" value="Nic96"/>
    <property type="match status" value="1"/>
</dbReference>
<reference evidence="5 6" key="1">
    <citation type="submission" date="2017-04" db="EMBL/GenBank/DDBJ databases">
        <title>Genome sequencing of [Candida] sorbophila.</title>
        <authorList>
            <person name="Ahn J.O."/>
        </authorList>
    </citation>
    <scope>NUCLEOTIDE SEQUENCE [LARGE SCALE GENOMIC DNA]</scope>
    <source>
        <strain evidence="5 6">DS02</strain>
    </source>
</reference>
<evidence type="ECO:0000256" key="4">
    <source>
        <dbReference type="RuleBase" id="RU364035"/>
    </source>
</evidence>
<dbReference type="Proteomes" id="UP000238350">
    <property type="component" value="Unassembled WGS sequence"/>
</dbReference>
<dbReference type="GO" id="GO:0005643">
    <property type="term" value="C:nuclear pore"/>
    <property type="evidence" value="ECO:0007669"/>
    <property type="project" value="UniProtKB-SubCell"/>
</dbReference>
<evidence type="ECO:0000256" key="3">
    <source>
        <dbReference type="ARBA" id="ARBA00023242"/>
    </source>
</evidence>
<dbReference type="AlphaFoldDB" id="A0A2T0FLE5"/>
<name>A0A2T0FLE5_9ASCO</name>
<evidence type="ECO:0000256" key="1">
    <source>
        <dbReference type="ARBA" id="ARBA00004259"/>
    </source>
</evidence>
<keyword evidence="4" id="KW-0811">Translocation</keyword>
<keyword evidence="4" id="KW-0653">Protein transport</keyword>
<organism evidence="5 6">
    <name type="scientific">Wickerhamiella sorbophila</name>
    <dbReference type="NCBI Taxonomy" id="45607"/>
    <lineage>
        <taxon>Eukaryota</taxon>
        <taxon>Fungi</taxon>
        <taxon>Dikarya</taxon>
        <taxon>Ascomycota</taxon>
        <taxon>Saccharomycotina</taxon>
        <taxon>Dipodascomycetes</taxon>
        <taxon>Dipodascales</taxon>
        <taxon>Trichomonascaceae</taxon>
        <taxon>Wickerhamiella</taxon>
    </lineage>
</organism>
<protein>
    <recommendedName>
        <fullName evidence="4">Nuclear pore protein</fullName>
    </recommendedName>
</protein>
<keyword evidence="4" id="KW-0472">Membrane</keyword>
<keyword evidence="4" id="KW-0813">Transport</keyword>
<proteinExistence type="inferred from homology"/>
<dbReference type="GeneID" id="36517174"/>
<dbReference type="GO" id="GO:0006606">
    <property type="term" value="P:protein import into nucleus"/>
    <property type="evidence" value="ECO:0007669"/>
    <property type="project" value="TreeGrafter"/>
</dbReference>
<comment type="subcellular location">
    <subcellularLocation>
        <location evidence="1">Nucleus envelope</location>
    </subcellularLocation>
    <subcellularLocation>
        <location evidence="4">Nucleus</location>
        <location evidence="4">Nuclear pore complex</location>
    </subcellularLocation>
</comment>
<dbReference type="STRING" id="45607.A0A2T0FLE5"/>
<dbReference type="PANTHER" id="PTHR11225:SF4">
    <property type="entry name" value="NUCLEAR PORE COMPLEX PROTEIN NUP93"/>
    <property type="match status" value="1"/>
</dbReference>
<evidence type="ECO:0000256" key="2">
    <source>
        <dbReference type="ARBA" id="ARBA00010186"/>
    </source>
</evidence>
<dbReference type="EMBL" id="NDIQ01000022">
    <property type="protein sequence ID" value="PRT55806.1"/>
    <property type="molecule type" value="Genomic_DNA"/>
</dbReference>
<comment type="similarity">
    <text evidence="2 4">Belongs to the nucleoporin interacting component (NIC) family.</text>
</comment>
<accession>A0A2T0FLE5</accession>
<dbReference type="InterPro" id="IPR007231">
    <property type="entry name" value="Nucleoporin_int_Nup93/Nic96"/>
</dbReference>
<keyword evidence="4" id="KW-0906">Nuclear pore complex</keyword>
<dbReference type="GO" id="GO:0016973">
    <property type="term" value="P:poly(A)+ mRNA export from nucleus"/>
    <property type="evidence" value="ECO:0007669"/>
    <property type="project" value="TreeGrafter"/>
</dbReference>
<dbReference type="GO" id="GO:0017056">
    <property type="term" value="F:structural constituent of nuclear pore"/>
    <property type="evidence" value="ECO:0007669"/>
    <property type="project" value="InterPro"/>
</dbReference>
<comment type="caution">
    <text evidence="5">The sequence shown here is derived from an EMBL/GenBank/DDBJ whole genome shotgun (WGS) entry which is preliminary data.</text>
</comment>
<keyword evidence="4" id="KW-0509">mRNA transport</keyword>
<dbReference type="RefSeq" id="XP_024665751.1">
    <property type="nucleotide sequence ID" value="XM_024809983.1"/>
</dbReference>
<evidence type="ECO:0000313" key="6">
    <source>
        <dbReference type="Proteomes" id="UP000238350"/>
    </source>
</evidence>
<dbReference type="OrthoDB" id="1918363at2759"/>